<keyword evidence="3" id="KW-1185">Reference proteome</keyword>
<protein>
    <submittedName>
        <fullName evidence="2">Uncharacterized protein</fullName>
    </submittedName>
</protein>
<feature type="compositionally biased region" description="Pro residues" evidence="1">
    <location>
        <begin position="72"/>
        <end position="83"/>
    </location>
</feature>
<feature type="region of interest" description="Disordered" evidence="1">
    <location>
        <begin position="27"/>
        <end position="83"/>
    </location>
</feature>
<gene>
    <name evidence="2" type="ORF">CP972_30475</name>
</gene>
<accession>A0ABX6B5G4</accession>
<evidence type="ECO:0000256" key="1">
    <source>
        <dbReference type="SAM" id="MobiDB-lite"/>
    </source>
</evidence>
<reference evidence="2 3" key="1">
    <citation type="submission" date="2017-09" db="EMBL/GenBank/DDBJ databases">
        <authorList>
            <person name="Lee N."/>
            <person name="Cho B.-K."/>
        </authorList>
    </citation>
    <scope>NUCLEOTIDE SEQUENCE [LARGE SCALE GENOMIC DNA]</scope>
    <source>
        <strain evidence="2 3">ATCC 13879</strain>
    </source>
</reference>
<dbReference type="EMBL" id="CP023697">
    <property type="protein sequence ID" value="QEV09351.1"/>
    <property type="molecule type" value="Genomic_DNA"/>
</dbReference>
<proteinExistence type="predicted"/>
<evidence type="ECO:0000313" key="2">
    <source>
        <dbReference type="EMBL" id="QEV09351.1"/>
    </source>
</evidence>
<evidence type="ECO:0000313" key="3">
    <source>
        <dbReference type="Proteomes" id="UP000326041"/>
    </source>
</evidence>
<name>A0ABX6B5G4_9ACTN</name>
<organism evidence="2 3">
    <name type="scientific">Streptomyces prasinus</name>
    <dbReference type="NCBI Taxonomy" id="67345"/>
    <lineage>
        <taxon>Bacteria</taxon>
        <taxon>Bacillati</taxon>
        <taxon>Actinomycetota</taxon>
        <taxon>Actinomycetes</taxon>
        <taxon>Kitasatosporales</taxon>
        <taxon>Streptomycetaceae</taxon>
        <taxon>Streptomyces</taxon>
    </lineage>
</organism>
<sequence length="83" mass="8479">MSLPTEVFVREPDGDVRRLGVPEDFHQSAGFESWPTETAAPLGRRPSGAADGTRGGAAGTWAPLLGTVPGVTPSPPAPCPSSP</sequence>
<dbReference type="Proteomes" id="UP000326041">
    <property type="component" value="Chromosome"/>
</dbReference>